<evidence type="ECO:0000259" key="4">
    <source>
        <dbReference type="Pfam" id="PF16548"/>
    </source>
</evidence>
<keyword evidence="1" id="KW-0732">Signal</keyword>
<sequence>MKGICKSALLISALFSLSFNGQAAWYTGEGSAKITSRDISTSRDQAISNALLSVTHQAGTSIESIQVVESGVLKAEELTIKTNGEVHDMRLISEKISNGMIHVSIEADLYPFSVCPREKYAKTLFVGPFQLQTRKQAQLGGIYHSDEAVAQRLFYKLKKHPKKIDPRFVLTPQIAFTNDNMHNVELQILDVARQIASKYDVQYLLFGTIEDMSDYYETTKRLLVDRTEHRRNFEMDIYLVDAINKITIFQKNYASSSEWPFEMTHRFDVNSEVFWQTDYGQIMTQSIEQAVKDVQQALYCEPTMATIIAKYSNKVVMNIGHRNGVKKGDQFQLIRSQHVTHQASSLQGPIFIPDDVLLTVTSLQSDRAILETTDPMNMNNIQIRDMLTPASGNILKRLTTDNTF</sequence>
<organism evidence="5 6">
    <name type="scientific">Psychromonas marina</name>
    <dbReference type="NCBI Taxonomy" id="88364"/>
    <lineage>
        <taxon>Bacteria</taxon>
        <taxon>Pseudomonadati</taxon>
        <taxon>Pseudomonadota</taxon>
        <taxon>Gammaproteobacteria</taxon>
        <taxon>Alteromonadales</taxon>
        <taxon>Psychromonadaceae</taxon>
        <taxon>Psychromonas</taxon>
    </lineage>
</organism>
<feature type="domain" description="Flagellar assembly protein T N-terminal" evidence="4">
    <location>
        <begin position="24"/>
        <end position="111"/>
    </location>
</feature>
<comment type="caution">
    <text evidence="5">The sequence shown here is derived from an EMBL/GenBank/DDBJ whole genome shotgun (WGS) entry which is preliminary data.</text>
</comment>
<keyword evidence="6" id="KW-1185">Reference proteome</keyword>
<dbReference type="Gene3D" id="3.30.1660.40">
    <property type="entry name" value="FlgT, N-terminal domain"/>
    <property type="match status" value="1"/>
</dbReference>
<evidence type="ECO:0000259" key="2">
    <source>
        <dbReference type="Pfam" id="PF16538"/>
    </source>
</evidence>
<protein>
    <recommendedName>
        <fullName evidence="7">Flagellar biosynthesis protein FlgT</fullName>
    </recommendedName>
</protein>
<dbReference type="Gene3D" id="2.40.10.410">
    <property type="entry name" value="FlgT, C-terminal domain"/>
    <property type="match status" value="1"/>
</dbReference>
<dbReference type="Gene3D" id="3.40.50.10610">
    <property type="entry name" value="ABC-type transport auxiliary lipoprotein component"/>
    <property type="match status" value="1"/>
</dbReference>
<dbReference type="InterPro" id="IPR032370">
    <property type="entry name" value="FlgT_N"/>
</dbReference>
<dbReference type="Proteomes" id="UP001157353">
    <property type="component" value="Unassembled WGS sequence"/>
</dbReference>
<dbReference type="EMBL" id="BSPQ01000002">
    <property type="protein sequence ID" value="GLS90044.1"/>
    <property type="molecule type" value="Genomic_DNA"/>
</dbReference>
<dbReference type="Pfam" id="PF16538">
    <property type="entry name" value="FlgT_C"/>
    <property type="match status" value="1"/>
</dbReference>
<gene>
    <name evidence="5" type="ORF">GCM10007916_11110</name>
</gene>
<accession>A0ABQ6DY22</accession>
<dbReference type="InterPro" id="IPR038180">
    <property type="entry name" value="FlgT_N_sf"/>
</dbReference>
<dbReference type="InterPro" id="IPR038165">
    <property type="entry name" value="FlgT_C_sf"/>
</dbReference>
<feature type="domain" description="Flagellar assembly protein T C-terminal" evidence="2">
    <location>
        <begin position="313"/>
        <end position="388"/>
    </location>
</feature>
<reference evidence="6" key="1">
    <citation type="journal article" date="2019" name="Int. J. Syst. Evol. Microbiol.">
        <title>The Global Catalogue of Microorganisms (GCM) 10K type strain sequencing project: providing services to taxonomists for standard genome sequencing and annotation.</title>
        <authorList>
            <consortium name="The Broad Institute Genomics Platform"/>
            <consortium name="The Broad Institute Genome Sequencing Center for Infectious Disease"/>
            <person name="Wu L."/>
            <person name="Ma J."/>
        </authorList>
    </citation>
    <scope>NUCLEOTIDE SEQUENCE [LARGE SCALE GENOMIC DNA]</scope>
    <source>
        <strain evidence="6">NBRC 103166</strain>
    </source>
</reference>
<proteinExistence type="predicted"/>
<evidence type="ECO:0000256" key="1">
    <source>
        <dbReference type="SAM" id="SignalP"/>
    </source>
</evidence>
<dbReference type="Pfam" id="PF16539">
    <property type="entry name" value="FlgT_M"/>
    <property type="match status" value="1"/>
</dbReference>
<feature type="domain" description="Flagellar assembly protein T middle" evidence="3">
    <location>
        <begin position="115"/>
        <end position="269"/>
    </location>
</feature>
<dbReference type="InterPro" id="IPR032388">
    <property type="entry name" value="FlgT_C"/>
</dbReference>
<name>A0ABQ6DY22_9GAMM</name>
<dbReference type="Pfam" id="PF16548">
    <property type="entry name" value="FlgT_N"/>
    <property type="match status" value="1"/>
</dbReference>
<feature type="chain" id="PRO_5047283342" description="Flagellar biosynthesis protein FlgT" evidence="1">
    <location>
        <begin position="24"/>
        <end position="404"/>
    </location>
</feature>
<evidence type="ECO:0000313" key="6">
    <source>
        <dbReference type="Proteomes" id="UP001157353"/>
    </source>
</evidence>
<feature type="signal peptide" evidence="1">
    <location>
        <begin position="1"/>
        <end position="23"/>
    </location>
</feature>
<evidence type="ECO:0000259" key="3">
    <source>
        <dbReference type="Pfam" id="PF16539"/>
    </source>
</evidence>
<dbReference type="InterPro" id="IPR032386">
    <property type="entry name" value="FlgT_M"/>
</dbReference>
<evidence type="ECO:0008006" key="7">
    <source>
        <dbReference type="Google" id="ProtNLM"/>
    </source>
</evidence>
<evidence type="ECO:0000313" key="5">
    <source>
        <dbReference type="EMBL" id="GLS90044.1"/>
    </source>
</evidence>